<proteinExistence type="predicted"/>
<dbReference type="RefSeq" id="WP_133734305.1">
    <property type="nucleotide sequence ID" value="NZ_SNXK01000017.1"/>
</dbReference>
<organism evidence="1 2">
    <name type="scientific">Nocardia ignorata</name>
    <dbReference type="NCBI Taxonomy" id="145285"/>
    <lineage>
        <taxon>Bacteria</taxon>
        <taxon>Bacillati</taxon>
        <taxon>Actinomycetota</taxon>
        <taxon>Actinomycetes</taxon>
        <taxon>Mycobacteriales</taxon>
        <taxon>Nocardiaceae</taxon>
        <taxon>Nocardia</taxon>
    </lineage>
</organism>
<keyword evidence="2" id="KW-1185">Reference proteome</keyword>
<comment type="caution">
    <text evidence="1">The sequence shown here is derived from an EMBL/GenBank/DDBJ whole genome shotgun (WGS) entry which is preliminary data.</text>
</comment>
<sequence>MPNNFDDLTTRTRLRIDLVIVGHVLIRHHIPAGAVVTPFPDIDIHHCTGTPYRPVALVLSYQGLSVPVASPDELLQASEASRTKFHGSLVPVWFHRPRSRLVLAPHHWAPGEEDSAPIPAGVRAHLLQAPDAITEIYHPTVI</sequence>
<name>A0A4R6NX19_NOCIG</name>
<dbReference type="EMBL" id="SNXK01000017">
    <property type="protein sequence ID" value="TDP28395.1"/>
    <property type="molecule type" value="Genomic_DNA"/>
</dbReference>
<reference evidence="1 2" key="1">
    <citation type="submission" date="2019-03" db="EMBL/GenBank/DDBJ databases">
        <title>Genomic Encyclopedia of Type Strains, Phase IV (KMG-IV): sequencing the most valuable type-strain genomes for metagenomic binning, comparative biology and taxonomic classification.</title>
        <authorList>
            <person name="Goeker M."/>
        </authorList>
    </citation>
    <scope>NUCLEOTIDE SEQUENCE [LARGE SCALE GENOMIC DNA]</scope>
    <source>
        <strain evidence="1 2">DSM 44496</strain>
    </source>
</reference>
<dbReference type="AlphaFoldDB" id="A0A4R6NX19"/>
<accession>A0A4R6NX19</accession>
<gene>
    <name evidence="1" type="ORF">DFR75_1178</name>
</gene>
<dbReference type="Proteomes" id="UP000295087">
    <property type="component" value="Unassembled WGS sequence"/>
</dbReference>
<protein>
    <submittedName>
        <fullName evidence="1">Uncharacterized protein</fullName>
    </submittedName>
</protein>
<evidence type="ECO:0000313" key="1">
    <source>
        <dbReference type="EMBL" id="TDP28395.1"/>
    </source>
</evidence>
<evidence type="ECO:0000313" key="2">
    <source>
        <dbReference type="Proteomes" id="UP000295087"/>
    </source>
</evidence>